<dbReference type="AlphaFoldDB" id="A0A0A6ULX7"/>
<organism evidence="2 3">
    <name type="scientific">Actinoplanes utahensis</name>
    <dbReference type="NCBI Taxonomy" id="1869"/>
    <lineage>
        <taxon>Bacteria</taxon>
        <taxon>Bacillati</taxon>
        <taxon>Actinomycetota</taxon>
        <taxon>Actinomycetes</taxon>
        <taxon>Micromonosporales</taxon>
        <taxon>Micromonosporaceae</taxon>
        <taxon>Actinoplanes</taxon>
    </lineage>
</organism>
<accession>A0A0A6ULX7</accession>
<protein>
    <submittedName>
        <fullName evidence="2">Uncharacterized protein</fullName>
    </submittedName>
</protein>
<keyword evidence="1" id="KW-1133">Transmembrane helix</keyword>
<feature type="transmembrane region" description="Helical" evidence="1">
    <location>
        <begin position="12"/>
        <end position="31"/>
    </location>
</feature>
<sequence>MLTRQQAGRRAILVAAVIAVLLAVISTSMLVKEIIRPGRPPEPAAQKPLQVSITGDCNANGNDNTIHCKPGPTLANVEVSEDFDEFYLWFDGAPETLPVPPPALAGHGHCRDEGFVRWLRSTEGFHFLDIHKVVVLTSGDPDLVSLRRAATVVTSRESVSPGDGTWIKCQWGGGGLTQNFHIDLDTQAVEATLSDVGEVSGFTDPRPMPPAVVSLGGRKEAIISFAALSKRGHVYSGHLMLTTAQNAKSVVLSIGSPEAPLRWAELGGPAEGEDYYALDDNGRWSRNWSPF</sequence>
<evidence type="ECO:0000313" key="2">
    <source>
        <dbReference type="EMBL" id="KHD76431.1"/>
    </source>
</evidence>
<evidence type="ECO:0000256" key="1">
    <source>
        <dbReference type="SAM" id="Phobius"/>
    </source>
</evidence>
<evidence type="ECO:0000313" key="3">
    <source>
        <dbReference type="Proteomes" id="UP000054537"/>
    </source>
</evidence>
<dbReference type="STRING" id="1869.MB27_17125"/>
<proteinExistence type="predicted"/>
<comment type="caution">
    <text evidence="2">The sequence shown here is derived from an EMBL/GenBank/DDBJ whole genome shotgun (WGS) entry which is preliminary data.</text>
</comment>
<name>A0A0A6ULX7_ACTUT</name>
<keyword evidence="1" id="KW-0812">Transmembrane</keyword>
<dbReference type="OrthoDB" id="3542856at2"/>
<dbReference type="EMBL" id="JRTT01000018">
    <property type="protein sequence ID" value="KHD76431.1"/>
    <property type="molecule type" value="Genomic_DNA"/>
</dbReference>
<dbReference type="Proteomes" id="UP000054537">
    <property type="component" value="Unassembled WGS sequence"/>
</dbReference>
<dbReference type="RefSeq" id="WP_043525595.1">
    <property type="nucleotide sequence ID" value="NZ_BAABKU010000014.1"/>
</dbReference>
<reference evidence="2 3" key="1">
    <citation type="submission" date="2014-10" db="EMBL/GenBank/DDBJ databases">
        <title>Draft genome sequence of Actinoplanes utahensis NRRL 12052.</title>
        <authorList>
            <person name="Velasco-Bucheli B."/>
            <person name="del Cerro C."/>
            <person name="Hormigo D."/>
            <person name="Garcia J.L."/>
            <person name="Acebal C."/>
            <person name="Arroyo M."/>
            <person name="de la Mata I."/>
        </authorList>
    </citation>
    <scope>NUCLEOTIDE SEQUENCE [LARGE SCALE GENOMIC DNA]</scope>
    <source>
        <strain evidence="2 3">NRRL 12052</strain>
    </source>
</reference>
<gene>
    <name evidence="2" type="ORF">MB27_17125</name>
</gene>
<keyword evidence="1" id="KW-0472">Membrane</keyword>
<keyword evidence="3" id="KW-1185">Reference proteome</keyword>